<evidence type="ECO:0000313" key="1">
    <source>
        <dbReference type="EMBL" id="VIO73160.1"/>
    </source>
</evidence>
<proteinExistence type="predicted"/>
<organism evidence="1 2">
    <name type="scientific">Bradyrhizobium ivorense</name>
    <dbReference type="NCBI Taxonomy" id="2511166"/>
    <lineage>
        <taxon>Bacteria</taxon>
        <taxon>Pseudomonadati</taxon>
        <taxon>Pseudomonadota</taxon>
        <taxon>Alphaproteobacteria</taxon>
        <taxon>Hyphomicrobiales</taxon>
        <taxon>Nitrobacteraceae</taxon>
        <taxon>Bradyrhizobium</taxon>
    </lineage>
</organism>
<protein>
    <submittedName>
        <fullName evidence="1">Uncharacterized protein</fullName>
    </submittedName>
</protein>
<name>A0A508TFC3_9BRAD</name>
<evidence type="ECO:0000313" key="2">
    <source>
        <dbReference type="Proteomes" id="UP000328092"/>
    </source>
</evidence>
<keyword evidence="2" id="KW-1185">Reference proteome</keyword>
<reference evidence="1" key="1">
    <citation type="submission" date="2019-02" db="EMBL/GenBank/DDBJ databases">
        <authorList>
            <person name="Pothier F.J."/>
        </authorList>
    </citation>
    <scope>NUCLEOTIDE SEQUENCE</scope>
    <source>
        <strain evidence="1">CI-1B</strain>
    </source>
</reference>
<comment type="caution">
    <text evidence="1">The sequence shown here is derived from an EMBL/GenBank/DDBJ whole genome shotgun (WGS) entry which is preliminary data.</text>
</comment>
<dbReference type="AlphaFoldDB" id="A0A508TFC3"/>
<accession>A0A508TFC3</accession>
<dbReference type="Proteomes" id="UP000328092">
    <property type="component" value="Unassembled WGS sequence"/>
</dbReference>
<sequence length="222" mass="24323">MAWSGSPTEPCRSGVGIERYANRTSFAPETIPPSAINAAKHHKKYRIINDRIPFPTAHNGLVAGSSPAGPTKNISTLLGLRCPRRDHRTRNRTRYVHFSFARKFEGVGRTRVLVSGYDTASTILTFPANGEGLTGGRRFHAVGRAASCYLSECRGQQKNGHGDASRRGCGFRAPEADFQWIKVQARHPERKSAMTPITSAEGRKQSFGTLVLVELSDMTLGI</sequence>
<gene>
    <name evidence="1" type="ORF">CI1B_47640</name>
</gene>
<dbReference type="EMBL" id="CAADFC020000016">
    <property type="protein sequence ID" value="VIO73160.1"/>
    <property type="molecule type" value="Genomic_DNA"/>
</dbReference>